<evidence type="ECO:0008006" key="5">
    <source>
        <dbReference type="Google" id="ProtNLM"/>
    </source>
</evidence>
<proteinExistence type="predicted"/>
<dbReference type="Pfam" id="PF02798">
    <property type="entry name" value="GST_N"/>
    <property type="match status" value="1"/>
</dbReference>
<dbReference type="STRING" id="1202772.A0A1V9Z013"/>
<dbReference type="Pfam" id="PF14497">
    <property type="entry name" value="GST_C_3"/>
    <property type="match status" value="1"/>
</dbReference>
<evidence type="ECO:0000259" key="2">
    <source>
        <dbReference type="PROSITE" id="PS50405"/>
    </source>
</evidence>
<dbReference type="Proteomes" id="UP000243579">
    <property type="component" value="Unassembled WGS sequence"/>
</dbReference>
<dbReference type="InterPro" id="IPR004046">
    <property type="entry name" value="GST_C"/>
</dbReference>
<evidence type="ECO:0000259" key="1">
    <source>
        <dbReference type="PROSITE" id="PS50404"/>
    </source>
</evidence>
<dbReference type="InterPro" id="IPR004045">
    <property type="entry name" value="Glutathione_S-Trfase_N"/>
</dbReference>
<organism evidence="3 4">
    <name type="scientific">Achlya hypogyna</name>
    <name type="common">Oomycete</name>
    <name type="synonym">Protoachlya hypogyna</name>
    <dbReference type="NCBI Taxonomy" id="1202772"/>
    <lineage>
        <taxon>Eukaryota</taxon>
        <taxon>Sar</taxon>
        <taxon>Stramenopiles</taxon>
        <taxon>Oomycota</taxon>
        <taxon>Saprolegniomycetes</taxon>
        <taxon>Saprolegniales</taxon>
        <taxon>Achlyaceae</taxon>
        <taxon>Achlya</taxon>
    </lineage>
</organism>
<evidence type="ECO:0000313" key="3">
    <source>
        <dbReference type="EMBL" id="OQR91335.1"/>
    </source>
</evidence>
<accession>A0A1V9Z013</accession>
<comment type="caution">
    <text evidence="3">The sequence shown here is derived from an EMBL/GenBank/DDBJ whole genome shotgun (WGS) entry which is preliminary data.</text>
</comment>
<evidence type="ECO:0000313" key="4">
    <source>
        <dbReference type="Proteomes" id="UP000243579"/>
    </source>
</evidence>
<keyword evidence="4" id="KW-1185">Reference proteome</keyword>
<sequence>MTCTNSIVVHYWAGRGMAEPLRVAIAAADADFTNHFLVTKADLTALREANKLDYGQVPMVEIDGKCLVQTQATLLYLARKYNLYPTTPDEQYVCDETMASCTDARRPLTRYPFTLDKVAVKASFNRDRYVAKWNTVLAPREHDYVLGATVCIADVMIFEVLDFYEAVFGAADLAADFEAFPHVLAHYARMATFGGIPKWKAARATAFVDWATYAAHVEQTLSE</sequence>
<dbReference type="Gene3D" id="1.20.1050.10">
    <property type="match status" value="1"/>
</dbReference>
<dbReference type="GO" id="GO:0004364">
    <property type="term" value="F:glutathione transferase activity"/>
    <property type="evidence" value="ECO:0007669"/>
    <property type="project" value="TreeGrafter"/>
</dbReference>
<reference evidence="3 4" key="1">
    <citation type="journal article" date="2014" name="Genome Biol. Evol.">
        <title>The secreted proteins of Achlya hypogyna and Thraustotheca clavata identify the ancestral oomycete secretome and reveal gene acquisitions by horizontal gene transfer.</title>
        <authorList>
            <person name="Misner I."/>
            <person name="Blouin N."/>
            <person name="Leonard G."/>
            <person name="Richards T.A."/>
            <person name="Lane C.E."/>
        </authorList>
    </citation>
    <scope>NUCLEOTIDE SEQUENCE [LARGE SCALE GENOMIC DNA]</scope>
    <source>
        <strain evidence="3 4">ATCC 48635</strain>
    </source>
</reference>
<dbReference type="SFLD" id="SFLDS00019">
    <property type="entry name" value="Glutathione_Transferase_(cytos"/>
    <property type="match status" value="1"/>
</dbReference>
<dbReference type="SUPFAM" id="SSF47616">
    <property type="entry name" value="GST C-terminal domain-like"/>
    <property type="match status" value="1"/>
</dbReference>
<name>A0A1V9Z013_ACHHY</name>
<feature type="domain" description="GST C-terminal" evidence="2">
    <location>
        <begin position="87"/>
        <end position="207"/>
    </location>
</feature>
<protein>
    <recommendedName>
        <fullName evidence="5">Glutathione S-transferase</fullName>
    </recommendedName>
</protein>
<dbReference type="SUPFAM" id="SSF52833">
    <property type="entry name" value="Thioredoxin-like"/>
    <property type="match status" value="1"/>
</dbReference>
<dbReference type="InterPro" id="IPR036249">
    <property type="entry name" value="Thioredoxin-like_sf"/>
</dbReference>
<dbReference type="InterPro" id="IPR050213">
    <property type="entry name" value="GST_superfamily"/>
</dbReference>
<dbReference type="AlphaFoldDB" id="A0A1V9Z013"/>
<dbReference type="Gene3D" id="3.40.30.10">
    <property type="entry name" value="Glutaredoxin"/>
    <property type="match status" value="1"/>
</dbReference>
<dbReference type="GO" id="GO:0006749">
    <property type="term" value="P:glutathione metabolic process"/>
    <property type="evidence" value="ECO:0007669"/>
    <property type="project" value="TreeGrafter"/>
</dbReference>
<dbReference type="PROSITE" id="PS50404">
    <property type="entry name" value="GST_NTER"/>
    <property type="match status" value="1"/>
</dbReference>
<dbReference type="PROSITE" id="PS50405">
    <property type="entry name" value="GST_CTER"/>
    <property type="match status" value="1"/>
</dbReference>
<dbReference type="InterPro" id="IPR010987">
    <property type="entry name" value="Glutathione-S-Trfase_C-like"/>
</dbReference>
<feature type="domain" description="GST N-terminal" evidence="1">
    <location>
        <begin position="5"/>
        <end position="85"/>
    </location>
</feature>
<dbReference type="OrthoDB" id="414243at2759"/>
<dbReference type="InterPro" id="IPR036282">
    <property type="entry name" value="Glutathione-S-Trfase_C_sf"/>
</dbReference>
<dbReference type="InterPro" id="IPR040079">
    <property type="entry name" value="Glutathione_S-Trfase"/>
</dbReference>
<gene>
    <name evidence="3" type="ORF">ACHHYP_04801</name>
</gene>
<dbReference type="EMBL" id="JNBR01000541">
    <property type="protein sequence ID" value="OQR91335.1"/>
    <property type="molecule type" value="Genomic_DNA"/>
</dbReference>
<dbReference type="PANTHER" id="PTHR11571">
    <property type="entry name" value="GLUTATHIONE S-TRANSFERASE"/>
    <property type="match status" value="1"/>
</dbReference>